<reference evidence="2" key="1">
    <citation type="journal article" date="2020" name="mSystems">
        <title>Genome- and Community-Level Interaction Insights into Carbon Utilization and Element Cycling Functions of Hydrothermarchaeota in Hydrothermal Sediment.</title>
        <authorList>
            <person name="Zhou Z."/>
            <person name="Liu Y."/>
            <person name="Xu W."/>
            <person name="Pan J."/>
            <person name="Luo Z.H."/>
            <person name="Li M."/>
        </authorList>
    </citation>
    <scope>NUCLEOTIDE SEQUENCE [LARGE SCALE GENOMIC DNA]</scope>
    <source>
        <strain evidence="2">HyVt-380</strain>
    </source>
</reference>
<evidence type="ECO:0000256" key="1">
    <source>
        <dbReference type="SAM" id="Phobius"/>
    </source>
</evidence>
<feature type="transmembrane region" description="Helical" evidence="1">
    <location>
        <begin position="114"/>
        <end position="137"/>
    </location>
</feature>
<feature type="transmembrane region" description="Helical" evidence="1">
    <location>
        <begin position="40"/>
        <end position="58"/>
    </location>
</feature>
<keyword evidence="1" id="KW-1133">Transmembrane helix</keyword>
<name>A0A7C1ZSQ8_9GAMM</name>
<accession>A0A7C1ZSQ8</accession>
<comment type="caution">
    <text evidence="2">The sequence shown here is derived from an EMBL/GenBank/DDBJ whole genome shotgun (WGS) entry which is preliminary data.</text>
</comment>
<dbReference type="AlphaFoldDB" id="A0A7C1ZSQ8"/>
<feature type="transmembrane region" description="Helical" evidence="1">
    <location>
        <begin position="84"/>
        <end position="102"/>
    </location>
</feature>
<protein>
    <submittedName>
        <fullName evidence="2">Uncharacterized protein</fullName>
    </submittedName>
</protein>
<dbReference type="Proteomes" id="UP000886384">
    <property type="component" value="Unassembled WGS sequence"/>
</dbReference>
<feature type="transmembrane region" description="Helical" evidence="1">
    <location>
        <begin position="18"/>
        <end position="34"/>
    </location>
</feature>
<evidence type="ECO:0000313" key="2">
    <source>
        <dbReference type="EMBL" id="HEC75147.1"/>
    </source>
</evidence>
<proteinExistence type="predicted"/>
<keyword evidence="1" id="KW-0812">Transmembrane</keyword>
<keyword evidence="1" id="KW-0472">Membrane</keyword>
<dbReference type="EMBL" id="DRHY01000285">
    <property type="protein sequence ID" value="HEC75147.1"/>
    <property type="molecule type" value="Genomic_DNA"/>
</dbReference>
<organism evidence="2">
    <name type="scientific">Methylophaga aminisulfidivorans</name>
    <dbReference type="NCBI Taxonomy" id="230105"/>
    <lineage>
        <taxon>Bacteria</taxon>
        <taxon>Pseudomonadati</taxon>
        <taxon>Pseudomonadota</taxon>
        <taxon>Gammaproteobacteria</taxon>
        <taxon>Thiotrichales</taxon>
        <taxon>Piscirickettsiaceae</taxon>
        <taxon>Methylophaga</taxon>
    </lineage>
</organism>
<sequence length="156" mass="17591">MTEVSKEAVDASQAHERLLFNLAIFHFFVPAILFATKNLWLIIGLSIAGSLLMIFTIWRQSRSASDKVPLVLAHWQCSWKRSRYLIASYIVSAVAFLIAWGVMQLQPDETMRVIQLSVLGWFCLLPISFTIVGLFIFETSALAQARQGVMPADMKL</sequence>
<gene>
    <name evidence="2" type="ORF">ENI26_12380</name>
</gene>